<keyword evidence="1" id="KW-1133">Transmembrane helix</keyword>
<sequence>MELSACVSAYICRVRSRYPVGFCSRSLVFAHRLKWISGFVVTAILGPTVCGILSATVAIKLLLQTMQI</sequence>
<dbReference type="EMBL" id="JTDE01003856">
    <property type="protein sequence ID" value="KAF7255569.1"/>
    <property type="molecule type" value="Genomic_DNA"/>
</dbReference>
<protein>
    <submittedName>
        <fullName evidence="2">Uncharacterized protein</fullName>
    </submittedName>
</protein>
<keyword evidence="1" id="KW-0812">Transmembrane</keyword>
<keyword evidence="3" id="KW-1185">Reference proteome</keyword>
<proteinExistence type="predicted"/>
<evidence type="ECO:0000313" key="3">
    <source>
        <dbReference type="Proteomes" id="UP000822476"/>
    </source>
</evidence>
<feature type="transmembrane region" description="Helical" evidence="1">
    <location>
        <begin position="35"/>
        <end position="63"/>
    </location>
</feature>
<organism evidence="2 3">
    <name type="scientific">Paragonimus skrjabini miyazakii</name>
    <dbReference type="NCBI Taxonomy" id="59628"/>
    <lineage>
        <taxon>Eukaryota</taxon>
        <taxon>Metazoa</taxon>
        <taxon>Spiralia</taxon>
        <taxon>Lophotrochozoa</taxon>
        <taxon>Platyhelminthes</taxon>
        <taxon>Trematoda</taxon>
        <taxon>Digenea</taxon>
        <taxon>Plagiorchiida</taxon>
        <taxon>Troglotremata</taxon>
        <taxon>Troglotrematidae</taxon>
        <taxon>Paragonimus</taxon>
    </lineage>
</organism>
<keyword evidence="1" id="KW-0472">Membrane</keyword>
<dbReference type="Proteomes" id="UP000822476">
    <property type="component" value="Unassembled WGS sequence"/>
</dbReference>
<accession>A0A8S9YL51</accession>
<comment type="caution">
    <text evidence="2">The sequence shown here is derived from an EMBL/GenBank/DDBJ whole genome shotgun (WGS) entry which is preliminary data.</text>
</comment>
<dbReference type="AlphaFoldDB" id="A0A8S9YL51"/>
<name>A0A8S9YL51_9TREM</name>
<gene>
    <name evidence="2" type="ORF">EG68_07691</name>
</gene>
<reference evidence="2" key="1">
    <citation type="submission" date="2019-07" db="EMBL/GenBank/DDBJ databases">
        <title>Annotation for the trematode Paragonimus miyazaki's.</title>
        <authorList>
            <person name="Choi Y.-J."/>
        </authorList>
    </citation>
    <scope>NUCLEOTIDE SEQUENCE</scope>
    <source>
        <strain evidence="2">Japan</strain>
    </source>
</reference>
<evidence type="ECO:0000313" key="2">
    <source>
        <dbReference type="EMBL" id="KAF7255569.1"/>
    </source>
</evidence>
<evidence type="ECO:0000256" key="1">
    <source>
        <dbReference type="SAM" id="Phobius"/>
    </source>
</evidence>